<evidence type="ECO:0000313" key="1">
    <source>
        <dbReference type="EMBL" id="PYE19674.1"/>
    </source>
</evidence>
<dbReference type="EMBL" id="QJSQ01000019">
    <property type="protein sequence ID" value="PYE19674.1"/>
    <property type="molecule type" value="Genomic_DNA"/>
</dbReference>
<accession>A0A2V4U872</accession>
<organism evidence="1 2">
    <name type="scientific">Paraburkholderia silvatlantica</name>
    <dbReference type="NCBI Taxonomy" id="321895"/>
    <lineage>
        <taxon>Bacteria</taxon>
        <taxon>Pseudomonadati</taxon>
        <taxon>Pseudomonadota</taxon>
        <taxon>Betaproteobacteria</taxon>
        <taxon>Burkholderiales</taxon>
        <taxon>Burkholderiaceae</taxon>
        <taxon>Paraburkholderia</taxon>
    </lineage>
</organism>
<dbReference type="Proteomes" id="UP000247772">
    <property type="component" value="Unassembled WGS sequence"/>
</dbReference>
<comment type="caution">
    <text evidence="1">The sequence shown here is derived from an EMBL/GenBank/DDBJ whole genome shotgun (WGS) entry which is preliminary data.</text>
</comment>
<protein>
    <submittedName>
        <fullName evidence="1">Serine dehydratase beta subunit</fullName>
    </submittedName>
</protein>
<evidence type="ECO:0000313" key="2">
    <source>
        <dbReference type="Proteomes" id="UP000247772"/>
    </source>
</evidence>
<reference evidence="1 2" key="1">
    <citation type="submission" date="2018-06" db="EMBL/GenBank/DDBJ databases">
        <title>Genomic Encyclopedia of Type Strains, Phase IV (KMG-V): Genome sequencing to study the core and pangenomes of soil and plant-associated prokaryotes.</title>
        <authorList>
            <person name="Whitman W."/>
        </authorList>
    </citation>
    <scope>NUCLEOTIDE SEQUENCE [LARGE SCALE GENOMIC DNA]</scope>
    <source>
        <strain evidence="1 2">SRCL-318</strain>
    </source>
</reference>
<proteinExistence type="predicted"/>
<sequence>MAISAFDLFWRDNVPSSLHTVDPMQAALQFVDTLARHGRLLKVVRASSFSVRFGRQAKETTATAACGRASLRTSWHSVGRNSALSGIPAHLRCSDRDSAREHVDDDHWYAAVPAGEDKAAGTAVHLDTGRIHHEIGNALSRQPTVHPLAQFKTVRVGGRKLPLPLWLKTKRFVCLNDLTRHRLDLLALEHRL</sequence>
<dbReference type="AlphaFoldDB" id="A0A2V4U872"/>
<name>A0A2V4U872_9BURK</name>
<gene>
    <name evidence="1" type="ORF">C7410_119116</name>
</gene>